<accession>A0A0K1D887</accession>
<reference evidence="3" key="2">
    <citation type="submission" date="2015-02" db="EMBL/GenBank/DDBJ databases">
        <authorList>
            <person name="Chooi Y.-H."/>
        </authorList>
    </citation>
    <scope>NUCLEOTIDE SEQUENCE</scope>
</reference>
<name>A0A0K1D887_9ARAC</name>
<feature type="signal peptide" evidence="2">
    <location>
        <begin position="1"/>
        <end position="16"/>
    </location>
</feature>
<sequence>MKIFFVFISVVYLVHSFTLEEEKEALELSEEIAVGNAESLQAEDEVEERKRKCTARGKKCTSDCECCYDDWDHCSCWFGSCSCVAGTINHCDDKRKKCPNKPKQCSRPGQNTRNQG</sequence>
<feature type="chain" id="PRO_5005458216" evidence="2">
    <location>
        <begin position="17"/>
        <end position="116"/>
    </location>
</feature>
<reference evidence="3" key="1">
    <citation type="journal article" date="2014" name="Sci. Data">
        <title>Comprehensive analysis of the venom gland transcriptome of the spider Dolomedes fimbriatus.</title>
        <authorList>
            <person name="Kozlov S.A."/>
            <person name="Lazarev V.N."/>
            <person name="Kostryukova E.S."/>
            <person name="Selezneva O.V."/>
            <person name="Ospanova E.A."/>
            <person name="Alexeev D.G."/>
            <person name="Govorun V.M."/>
            <person name="Grishin E.V."/>
        </authorList>
    </citation>
    <scope>NUCLEOTIDE SEQUENCE</scope>
</reference>
<evidence type="ECO:0000256" key="1">
    <source>
        <dbReference type="SAM" id="MobiDB-lite"/>
    </source>
</evidence>
<feature type="compositionally biased region" description="Polar residues" evidence="1">
    <location>
        <begin position="107"/>
        <end position="116"/>
    </location>
</feature>
<evidence type="ECO:0000256" key="2">
    <source>
        <dbReference type="SAM" id="SignalP"/>
    </source>
</evidence>
<keyword evidence="3" id="KW-0528">Neurotoxin</keyword>
<keyword evidence="2" id="KW-0732">Signal</keyword>
<protein>
    <submittedName>
        <fullName evidence="3">Putative neurotoxin LTDF 02-26</fullName>
    </submittedName>
</protein>
<dbReference type="EMBL" id="KP792869">
    <property type="protein sequence ID" value="AKT08945.1"/>
    <property type="molecule type" value="mRNA"/>
</dbReference>
<evidence type="ECO:0000313" key="3">
    <source>
        <dbReference type="EMBL" id="AKT08945.1"/>
    </source>
</evidence>
<organism evidence="3">
    <name type="scientific">Dolomedes fimbriatus</name>
    <dbReference type="NCBI Taxonomy" id="1432569"/>
    <lineage>
        <taxon>Eukaryota</taxon>
        <taxon>Metazoa</taxon>
        <taxon>Ecdysozoa</taxon>
        <taxon>Arthropoda</taxon>
        <taxon>Chelicerata</taxon>
        <taxon>Arachnida</taxon>
        <taxon>Araneae</taxon>
        <taxon>Araneomorphae</taxon>
        <taxon>Entelegynae</taxon>
        <taxon>Lycosoidea</taxon>
        <taxon>Pisauridae</taxon>
        <taxon>Dolomedes</taxon>
    </lineage>
</organism>
<dbReference type="AlphaFoldDB" id="A0A0K1D887"/>
<keyword evidence="3" id="KW-0800">Toxin</keyword>
<feature type="region of interest" description="Disordered" evidence="1">
    <location>
        <begin position="95"/>
        <end position="116"/>
    </location>
</feature>
<proteinExistence type="evidence at transcript level"/>